<evidence type="ECO:0000256" key="6">
    <source>
        <dbReference type="ARBA" id="ARBA00022723"/>
    </source>
</evidence>
<evidence type="ECO:0000256" key="15">
    <source>
        <dbReference type="SAM" id="Phobius"/>
    </source>
</evidence>
<comment type="subcellular location">
    <subcellularLocation>
        <location evidence="3">Endoplasmic reticulum membrane</location>
        <topology evidence="3">Peripheral membrane protein</topology>
    </subcellularLocation>
    <subcellularLocation>
        <location evidence="2">Microsome membrane</location>
        <topology evidence="2">Peripheral membrane protein</topology>
    </subcellularLocation>
</comment>
<dbReference type="Gene3D" id="1.10.630.10">
    <property type="entry name" value="Cytochrome P450"/>
    <property type="match status" value="1"/>
</dbReference>
<keyword evidence="6 13" id="KW-0479">Metal-binding</keyword>
<dbReference type="InterPro" id="IPR002401">
    <property type="entry name" value="Cyt_P450_E_grp-I"/>
</dbReference>
<keyword evidence="9 14" id="KW-0560">Oxidoreductase</keyword>
<evidence type="ECO:0000256" key="5">
    <source>
        <dbReference type="ARBA" id="ARBA00022617"/>
    </source>
</evidence>
<dbReference type="PANTHER" id="PTHR24292">
    <property type="entry name" value="CYTOCHROME P450"/>
    <property type="match status" value="1"/>
</dbReference>
<dbReference type="GO" id="GO:0020037">
    <property type="term" value="F:heme binding"/>
    <property type="evidence" value="ECO:0007669"/>
    <property type="project" value="InterPro"/>
</dbReference>
<accession>A0A034VJW1</accession>
<keyword evidence="10 13" id="KW-0408">Iron</keyword>
<proteinExistence type="inferred from homology"/>
<comment type="cofactor">
    <cofactor evidence="1 13">
        <name>heme</name>
        <dbReference type="ChEBI" id="CHEBI:30413"/>
    </cofactor>
</comment>
<dbReference type="GO" id="GO:0005789">
    <property type="term" value="C:endoplasmic reticulum membrane"/>
    <property type="evidence" value="ECO:0007669"/>
    <property type="project" value="UniProtKB-SubCell"/>
</dbReference>
<feature type="transmembrane region" description="Helical" evidence="15">
    <location>
        <begin position="6"/>
        <end position="24"/>
    </location>
</feature>
<keyword evidence="7" id="KW-0256">Endoplasmic reticulum</keyword>
<evidence type="ECO:0000256" key="4">
    <source>
        <dbReference type="ARBA" id="ARBA00010617"/>
    </source>
</evidence>
<evidence type="ECO:0000256" key="1">
    <source>
        <dbReference type="ARBA" id="ARBA00001971"/>
    </source>
</evidence>
<dbReference type="InterPro" id="IPR036396">
    <property type="entry name" value="Cyt_P450_sf"/>
</dbReference>
<evidence type="ECO:0000256" key="13">
    <source>
        <dbReference type="PIRSR" id="PIRSR602401-1"/>
    </source>
</evidence>
<feature type="binding site" description="axial binding residue" evidence="13">
    <location>
        <position position="449"/>
    </location>
    <ligand>
        <name>heme</name>
        <dbReference type="ChEBI" id="CHEBI:30413"/>
    </ligand>
    <ligandPart>
        <name>Fe</name>
        <dbReference type="ChEBI" id="CHEBI:18248"/>
    </ligandPart>
</feature>
<evidence type="ECO:0000256" key="2">
    <source>
        <dbReference type="ARBA" id="ARBA00004174"/>
    </source>
</evidence>
<dbReference type="FunFam" id="1.10.630.10:FF:000042">
    <property type="entry name" value="Cytochrome P450"/>
    <property type="match status" value="1"/>
</dbReference>
<keyword evidence="15" id="KW-0812">Transmembrane</keyword>
<dbReference type="OrthoDB" id="2789670at2759"/>
<dbReference type="InterPro" id="IPR001128">
    <property type="entry name" value="Cyt_P450"/>
</dbReference>
<dbReference type="GO" id="GO:0005506">
    <property type="term" value="F:iron ion binding"/>
    <property type="evidence" value="ECO:0007669"/>
    <property type="project" value="InterPro"/>
</dbReference>
<dbReference type="AlphaFoldDB" id="A0A034VJW1"/>
<gene>
    <name evidence="16" type="primary">CP6A2</name>
</gene>
<evidence type="ECO:0000313" key="16">
    <source>
        <dbReference type="EMBL" id="JAC42090.1"/>
    </source>
</evidence>
<dbReference type="SUPFAM" id="SSF48264">
    <property type="entry name" value="Cytochrome P450"/>
    <property type="match status" value="1"/>
</dbReference>
<evidence type="ECO:0000256" key="9">
    <source>
        <dbReference type="ARBA" id="ARBA00023002"/>
    </source>
</evidence>
<evidence type="ECO:0000256" key="3">
    <source>
        <dbReference type="ARBA" id="ARBA00004406"/>
    </source>
</evidence>
<evidence type="ECO:0000256" key="10">
    <source>
        <dbReference type="ARBA" id="ARBA00023004"/>
    </source>
</evidence>
<dbReference type="PRINTS" id="PR00385">
    <property type="entry name" value="P450"/>
</dbReference>
<evidence type="ECO:0000256" key="11">
    <source>
        <dbReference type="ARBA" id="ARBA00023033"/>
    </source>
</evidence>
<reference evidence="16" key="1">
    <citation type="journal article" date="2014" name="BMC Genomics">
        <title>Characterizing the developmental transcriptome of the oriental fruit fly, Bactrocera dorsalis (Diptera: Tephritidae) through comparative genomic analysis with Drosophila melanogaster utilizing modENCODE datasets.</title>
        <authorList>
            <person name="Geib S.M."/>
            <person name="Calla B."/>
            <person name="Hall B."/>
            <person name="Hou S."/>
            <person name="Manoukis N.C."/>
        </authorList>
    </citation>
    <scope>NUCLEOTIDE SEQUENCE</scope>
    <source>
        <strain evidence="16">Punador</strain>
    </source>
</reference>
<keyword evidence="8" id="KW-0492">Microsome</keyword>
<keyword evidence="12 15" id="KW-0472">Membrane</keyword>
<evidence type="ECO:0000256" key="12">
    <source>
        <dbReference type="ARBA" id="ARBA00023136"/>
    </source>
</evidence>
<dbReference type="Pfam" id="PF00067">
    <property type="entry name" value="p450"/>
    <property type="match status" value="1"/>
</dbReference>
<dbReference type="GO" id="GO:0004497">
    <property type="term" value="F:monooxygenase activity"/>
    <property type="evidence" value="ECO:0007669"/>
    <property type="project" value="UniProtKB-KW"/>
</dbReference>
<protein>
    <submittedName>
        <fullName evidence="16">Cytochrome P450 6a2</fullName>
    </submittedName>
</protein>
<dbReference type="GO" id="GO:0016705">
    <property type="term" value="F:oxidoreductase activity, acting on paired donors, with incorporation or reduction of molecular oxygen"/>
    <property type="evidence" value="ECO:0007669"/>
    <property type="project" value="InterPro"/>
</dbReference>
<keyword evidence="11 14" id="KW-0503">Monooxygenase</keyword>
<dbReference type="PRINTS" id="PR00463">
    <property type="entry name" value="EP450I"/>
</dbReference>
<keyword evidence="15" id="KW-1133">Transmembrane helix</keyword>
<evidence type="ECO:0000256" key="14">
    <source>
        <dbReference type="RuleBase" id="RU000461"/>
    </source>
</evidence>
<sequence>MTFLSLWIPVYLFVAAATLLFLWYRKGLNYWAERGVVYDKPSLIYGNMRGVGRTQTLRDPFQNFYQKYKHVAPFGGFYLSLRAAVVLFDLDLIRNVLVKDFANFVNRGNYYNVKDDPISGHVFNLDGASWRHMRAKLTPTFTSAKMKYMFPTVVAVAKEFVKVLEREATTLASDADASKHGIEIRDLLARFTTDVIGGCAFGLECNSLNEPNTEFRVMGKKVFSQRRHGRFVFAFAQAYPNLARKLGIKMTPNDVSTFFRKVVHDTVSYRERTGIQRNDFLNLLLELKKQENGLSLDEIAAQSFVFFLAGFETSSSTMSFALYELALHPEIQDKARAEIESVSARYDGEITYEGVREMQYLYQIFCETLRKYSIASITMRRTMNDYHVPNTKHVIEKGVIVIIPIDAIHRDPEIYPDPERFDPTRFEPEAVAKRHPMTWLPFGEGPRNCIGLRFGKMQALVGMALLLKNFKFTLAPQTKVPLEIKMDSFVLSSKDGIHLNVERIASS</sequence>
<comment type="similarity">
    <text evidence="4 14">Belongs to the cytochrome P450 family.</text>
</comment>
<dbReference type="PANTHER" id="PTHR24292:SF100">
    <property type="entry name" value="CYTOCHROME P450 6A16, ISOFORM B-RELATED"/>
    <property type="match status" value="1"/>
</dbReference>
<dbReference type="EMBL" id="GAKP01016862">
    <property type="protein sequence ID" value="JAC42090.1"/>
    <property type="molecule type" value="Transcribed_RNA"/>
</dbReference>
<keyword evidence="5 13" id="KW-0349">Heme</keyword>
<dbReference type="PROSITE" id="PS00086">
    <property type="entry name" value="CYTOCHROME_P450"/>
    <property type="match status" value="1"/>
</dbReference>
<organism evidence="16">
    <name type="scientific">Bactrocera dorsalis</name>
    <name type="common">Oriental fruit fly</name>
    <name type="synonym">Dacus dorsalis</name>
    <dbReference type="NCBI Taxonomy" id="27457"/>
    <lineage>
        <taxon>Eukaryota</taxon>
        <taxon>Metazoa</taxon>
        <taxon>Ecdysozoa</taxon>
        <taxon>Arthropoda</taxon>
        <taxon>Hexapoda</taxon>
        <taxon>Insecta</taxon>
        <taxon>Pterygota</taxon>
        <taxon>Neoptera</taxon>
        <taxon>Endopterygota</taxon>
        <taxon>Diptera</taxon>
        <taxon>Brachycera</taxon>
        <taxon>Muscomorpha</taxon>
        <taxon>Tephritoidea</taxon>
        <taxon>Tephritidae</taxon>
        <taxon>Bactrocera</taxon>
        <taxon>Bactrocera</taxon>
    </lineage>
</organism>
<dbReference type="InterPro" id="IPR050476">
    <property type="entry name" value="Insect_CytP450_Detox"/>
</dbReference>
<name>A0A034VJW1_BACDO</name>
<dbReference type="CDD" id="cd11056">
    <property type="entry name" value="CYP6-like"/>
    <property type="match status" value="1"/>
</dbReference>
<evidence type="ECO:0000256" key="8">
    <source>
        <dbReference type="ARBA" id="ARBA00022848"/>
    </source>
</evidence>
<dbReference type="InterPro" id="IPR017972">
    <property type="entry name" value="Cyt_P450_CS"/>
</dbReference>
<evidence type="ECO:0000256" key="7">
    <source>
        <dbReference type="ARBA" id="ARBA00022824"/>
    </source>
</evidence>